<dbReference type="Proteomes" id="UP000182652">
    <property type="component" value="Unassembled WGS sequence"/>
</dbReference>
<keyword evidence="1" id="KW-0472">Membrane</keyword>
<evidence type="ECO:0000313" key="2">
    <source>
        <dbReference type="EMBL" id="SEB55987.1"/>
    </source>
</evidence>
<sequence>MPSSQASPSRPAVRAAGVLFLLAPCWYLFCETIAALGFPGYDYARNYISDLGVPAGGVFEGRTMESRLAEVMNAGFIGEGLLITLAVVALLAADAGRRRRRGALFALLLVHSAGIAVVGLVHGSPENAANGLMLFHGLGAVAAIGAGNAAALVAGTGDALAVGDRPGGVLYRRISTVLGALGFVFAVLLMTHTWLPDGVWERGAVYTIIAWELVTGIVLLRRSAP</sequence>
<reference evidence="2 3" key="1">
    <citation type="submission" date="2016-10" db="EMBL/GenBank/DDBJ databases">
        <authorList>
            <person name="de Groot N.N."/>
        </authorList>
    </citation>
    <scope>NUCLEOTIDE SEQUENCE [LARGE SCALE GENOMIC DNA]</scope>
    <source>
        <strain evidence="2 3">DSM 10495</strain>
    </source>
</reference>
<evidence type="ECO:0000313" key="3">
    <source>
        <dbReference type="Proteomes" id="UP000182652"/>
    </source>
</evidence>
<keyword evidence="1" id="KW-1133">Transmembrane helix</keyword>
<feature type="transmembrane region" description="Helical" evidence="1">
    <location>
        <begin position="12"/>
        <end position="29"/>
    </location>
</feature>
<name>A0A1H4KC28_9MICC</name>
<dbReference type="AlphaFoldDB" id="A0A1H4KC28"/>
<keyword evidence="1" id="KW-0812">Transmembrane</keyword>
<feature type="transmembrane region" description="Helical" evidence="1">
    <location>
        <begin position="103"/>
        <end position="121"/>
    </location>
</feature>
<dbReference type="STRING" id="156980.SAMN04489745_0576"/>
<protein>
    <submittedName>
        <fullName evidence="2">Hypothetical membrane protein</fullName>
    </submittedName>
</protein>
<accession>A0A1H4KC28</accession>
<keyword evidence="3" id="KW-1185">Reference proteome</keyword>
<proteinExistence type="predicted"/>
<feature type="transmembrane region" description="Helical" evidence="1">
    <location>
        <begin position="203"/>
        <end position="220"/>
    </location>
</feature>
<organism evidence="2 3">
    <name type="scientific">Arthrobacter woluwensis</name>
    <dbReference type="NCBI Taxonomy" id="156980"/>
    <lineage>
        <taxon>Bacteria</taxon>
        <taxon>Bacillati</taxon>
        <taxon>Actinomycetota</taxon>
        <taxon>Actinomycetes</taxon>
        <taxon>Micrococcales</taxon>
        <taxon>Micrococcaceae</taxon>
        <taxon>Arthrobacter</taxon>
    </lineage>
</organism>
<dbReference type="EMBL" id="FNSN01000003">
    <property type="protein sequence ID" value="SEB55987.1"/>
    <property type="molecule type" value="Genomic_DNA"/>
</dbReference>
<feature type="transmembrane region" description="Helical" evidence="1">
    <location>
        <begin position="174"/>
        <end position="191"/>
    </location>
</feature>
<feature type="transmembrane region" description="Helical" evidence="1">
    <location>
        <begin position="71"/>
        <end position="91"/>
    </location>
</feature>
<dbReference type="InterPro" id="IPR009339">
    <property type="entry name" value="DUF998"/>
</dbReference>
<dbReference type="Pfam" id="PF06197">
    <property type="entry name" value="DUF998"/>
    <property type="match status" value="1"/>
</dbReference>
<evidence type="ECO:0000256" key="1">
    <source>
        <dbReference type="SAM" id="Phobius"/>
    </source>
</evidence>
<feature type="transmembrane region" description="Helical" evidence="1">
    <location>
        <begin position="133"/>
        <end position="154"/>
    </location>
</feature>
<dbReference type="RefSeq" id="WP_066213789.1">
    <property type="nucleotide sequence ID" value="NZ_FNSN01000003.1"/>
</dbReference>
<gene>
    <name evidence="2" type="ORF">SAMN04489745_0576</name>
</gene>